<dbReference type="PANTHER" id="PTHR24148:SF64">
    <property type="entry name" value="HETEROKARYON INCOMPATIBILITY DOMAIN-CONTAINING PROTEIN"/>
    <property type="match status" value="1"/>
</dbReference>
<evidence type="ECO:0000259" key="1">
    <source>
        <dbReference type="Pfam" id="PF06985"/>
    </source>
</evidence>
<accession>A0A1J9RSK5</accession>
<dbReference type="AlphaFoldDB" id="A0A1J9RSK5"/>
<dbReference type="InterPro" id="IPR010730">
    <property type="entry name" value="HET"/>
</dbReference>
<dbReference type="EMBL" id="MNUE01000048">
    <property type="protein sequence ID" value="OJD31423.1"/>
    <property type="molecule type" value="Genomic_DNA"/>
</dbReference>
<dbReference type="InterPro" id="IPR052895">
    <property type="entry name" value="HetReg/Transcr_Mod"/>
</dbReference>
<dbReference type="OrthoDB" id="2157530at2759"/>
<evidence type="ECO:0000313" key="3">
    <source>
        <dbReference type="Proteomes" id="UP000183809"/>
    </source>
</evidence>
<reference evidence="2 3" key="1">
    <citation type="submission" date="2016-10" db="EMBL/GenBank/DDBJ databases">
        <title>Proteomics and genomics reveal pathogen-plant mechanisms compatible with a hemibiotrophic lifestyle of Diplodia corticola.</title>
        <authorList>
            <person name="Fernandes I."/>
            <person name="De Jonge R."/>
            <person name="Van De Peer Y."/>
            <person name="Devreese B."/>
            <person name="Alves A."/>
            <person name="Esteves A.C."/>
        </authorList>
    </citation>
    <scope>NUCLEOTIDE SEQUENCE [LARGE SCALE GENOMIC DNA]</scope>
    <source>
        <strain evidence="2 3">CBS 112549</strain>
    </source>
</reference>
<comment type="caution">
    <text evidence="2">The sequence shown here is derived from an EMBL/GenBank/DDBJ whole genome shotgun (WGS) entry which is preliminary data.</text>
</comment>
<dbReference type="STRING" id="236234.A0A1J9RSK5"/>
<dbReference type="RefSeq" id="XP_020127683.1">
    <property type="nucleotide sequence ID" value="XM_020276502.1"/>
</dbReference>
<proteinExistence type="predicted"/>
<gene>
    <name evidence="2" type="ORF">BKCO1_4800060</name>
</gene>
<evidence type="ECO:0000313" key="2">
    <source>
        <dbReference type="EMBL" id="OJD31423.1"/>
    </source>
</evidence>
<sequence>MAPSYEAISYAWGPAEECGDILCHDRRLRIPWNLEHGLRKFRRLRKKRILWADSVCINQDDPTEQGHQVQNMSKVYERARRVLVWLGLDESWNATALFQFIRASERLLPLPGQSNIDFDHQILAYGERYWLCINRLDRSGWFDRLWVIQEVGLASVAILHFGSASLEWEVFSSFCWYLTDFLDDNNLRWPFPLSSVILLCLTNFRNPSKSILDILDIGTNKLCSDSRDRVYAFLGHRALQDSLSNPSSELYLPVDYEVPPSELYRSVAVRILQSEGYSSLDLLNFVEHGTESILDLEASSWVPRWDYSVSHSYRYSRFASHGQTTAKVCYDGRRLDVEGFIHDSVVWTSDMLHGDHFPEEPTEAFDCAYPHPFSQTWNLLRKIGGEQSRSLLEAMCLSLGYIGMESEDSRFLGGAVAYADAMRLDVSGLEDLISHEEIGYFRYWMEPYDHRFFTTSRGWIGVGPEVTRPGHDVCILFGAKPPFIVWQLPSAGEHLYRLCGPCYVHGIMNGEAIEMLERGECERTTFHFI</sequence>
<feature type="domain" description="Heterokaryon incompatibility" evidence="1">
    <location>
        <begin position="5"/>
        <end position="150"/>
    </location>
</feature>
<organism evidence="2 3">
    <name type="scientific">Diplodia corticola</name>
    <dbReference type="NCBI Taxonomy" id="236234"/>
    <lineage>
        <taxon>Eukaryota</taxon>
        <taxon>Fungi</taxon>
        <taxon>Dikarya</taxon>
        <taxon>Ascomycota</taxon>
        <taxon>Pezizomycotina</taxon>
        <taxon>Dothideomycetes</taxon>
        <taxon>Dothideomycetes incertae sedis</taxon>
        <taxon>Botryosphaeriales</taxon>
        <taxon>Botryosphaeriaceae</taxon>
        <taxon>Diplodia</taxon>
    </lineage>
</organism>
<name>A0A1J9RSK5_9PEZI</name>
<dbReference type="Pfam" id="PF26639">
    <property type="entry name" value="Het-6_barrel"/>
    <property type="match status" value="1"/>
</dbReference>
<dbReference type="Pfam" id="PF06985">
    <property type="entry name" value="HET"/>
    <property type="match status" value="1"/>
</dbReference>
<dbReference type="PANTHER" id="PTHR24148">
    <property type="entry name" value="ANKYRIN REPEAT DOMAIN-CONTAINING PROTEIN 39 HOMOLOG-RELATED"/>
    <property type="match status" value="1"/>
</dbReference>
<keyword evidence="3" id="KW-1185">Reference proteome</keyword>
<dbReference type="GeneID" id="31016763"/>
<protein>
    <submittedName>
        <fullName evidence="2">Heterokaryon incompatibility</fullName>
    </submittedName>
</protein>
<dbReference type="Proteomes" id="UP000183809">
    <property type="component" value="Unassembled WGS sequence"/>
</dbReference>